<evidence type="ECO:0000313" key="3">
    <source>
        <dbReference type="Proteomes" id="UP000239576"/>
    </source>
</evidence>
<dbReference type="OrthoDB" id="582593at2"/>
<dbReference type="EMBL" id="PVWK01000054">
    <property type="protein sequence ID" value="PSB30265.1"/>
    <property type="molecule type" value="Genomic_DNA"/>
</dbReference>
<evidence type="ECO:0000256" key="1">
    <source>
        <dbReference type="SAM" id="MobiDB-lite"/>
    </source>
</evidence>
<protein>
    <submittedName>
        <fullName evidence="2">Uncharacterized protein</fullName>
    </submittedName>
</protein>
<comment type="caution">
    <text evidence="2">The sequence shown here is derived from an EMBL/GenBank/DDBJ whole genome shotgun (WGS) entry which is preliminary data.</text>
</comment>
<feature type="region of interest" description="Disordered" evidence="1">
    <location>
        <begin position="62"/>
        <end position="116"/>
    </location>
</feature>
<evidence type="ECO:0000313" key="2">
    <source>
        <dbReference type="EMBL" id="PSB30265.1"/>
    </source>
</evidence>
<feature type="compositionally biased region" description="Low complexity" evidence="1">
    <location>
        <begin position="77"/>
        <end position="91"/>
    </location>
</feature>
<feature type="compositionally biased region" description="Polar residues" evidence="1">
    <location>
        <begin position="62"/>
        <end position="75"/>
    </location>
</feature>
<keyword evidence="3" id="KW-1185">Reference proteome</keyword>
<gene>
    <name evidence="2" type="ORF">C7B82_09290</name>
</gene>
<sequence length="116" mass="12536">MKLKPNDVSRSFTCLGWTAALGLLEFITPTVVTSAPTTPFDEPPCYMRTQDGSIVNLQSLCRRSTVPQTQSSPATNQPPQSTASPQAAPTQRLPTRSRDLSGSHTQGNPDSDDGRY</sequence>
<dbReference type="RefSeq" id="WP_106256024.1">
    <property type="nucleotide sequence ID" value="NZ_CAWNSW010000102.1"/>
</dbReference>
<dbReference type="Proteomes" id="UP000239576">
    <property type="component" value="Unassembled WGS sequence"/>
</dbReference>
<reference evidence="3" key="1">
    <citation type="submission" date="2018-02" db="EMBL/GenBank/DDBJ databases">
        <authorList>
            <person name="Moore K."/>
            <person name="Momper L."/>
        </authorList>
    </citation>
    <scope>NUCLEOTIDE SEQUENCE [LARGE SCALE GENOMIC DNA]</scope>
    <source>
        <strain evidence="3">ULC18</strain>
    </source>
</reference>
<proteinExistence type="predicted"/>
<name>A0A2T1EC42_9CYAN</name>
<accession>A0A2T1EC42</accession>
<organism evidence="2 3">
    <name type="scientific">Stenomitos frigidus ULC18</name>
    <dbReference type="NCBI Taxonomy" id="2107698"/>
    <lineage>
        <taxon>Bacteria</taxon>
        <taxon>Bacillati</taxon>
        <taxon>Cyanobacteriota</taxon>
        <taxon>Cyanophyceae</taxon>
        <taxon>Leptolyngbyales</taxon>
        <taxon>Leptolyngbyaceae</taxon>
        <taxon>Stenomitos</taxon>
    </lineage>
</organism>
<reference evidence="2 3" key="2">
    <citation type="submission" date="2018-03" db="EMBL/GenBank/DDBJ databases">
        <title>The ancient ancestry and fast evolution of plastids.</title>
        <authorList>
            <person name="Moore K.R."/>
            <person name="Magnabosco C."/>
            <person name="Momper L."/>
            <person name="Gold D.A."/>
            <person name="Bosak T."/>
            <person name="Fournier G.P."/>
        </authorList>
    </citation>
    <scope>NUCLEOTIDE SEQUENCE [LARGE SCALE GENOMIC DNA]</scope>
    <source>
        <strain evidence="2 3">ULC18</strain>
    </source>
</reference>
<dbReference type="AlphaFoldDB" id="A0A2T1EC42"/>